<sequence>MVNIFRRPAGQPLVYGHRGARGVLPENTQAGFDYLRAIGAHGVEIDVQVTADGVPVVIHDPLIPMQLARTVAGAWLDAPGPKISDLTVAELRAYDVGRLNPAHPYGARYPQQRPADGARVPVLAEFLDWAAQDSALYINIEIKSFADRDDLGAAPDVLVRAVLDALGHHGVAKTCLISSFDWRVLSALRKIAPDIARGYLSYEQAGEDCTIFDGAPWMDGLRLADYAGSLPRLIAAQGAHCWCPYFQDLTPQRLAEAHDLGLAVNVWTVNAQPDMVALIKMGVDGVITDYPAAMLQELGGRGGR</sequence>
<protein>
    <submittedName>
        <fullName evidence="2">Glycerophosphoryl diester phosphodiesterase</fullName>
    </submittedName>
</protein>
<organism evidence="2 3">
    <name type="scientific">Roseinatronobacter thiooxidans</name>
    <dbReference type="NCBI Taxonomy" id="121821"/>
    <lineage>
        <taxon>Bacteria</taxon>
        <taxon>Pseudomonadati</taxon>
        <taxon>Pseudomonadota</taxon>
        <taxon>Alphaproteobacteria</taxon>
        <taxon>Rhodobacterales</taxon>
        <taxon>Paracoccaceae</taxon>
        <taxon>Roseinatronobacter</taxon>
    </lineage>
</organism>
<dbReference type="EMBL" id="QKZQ01000005">
    <property type="protein sequence ID" value="PZX45890.1"/>
    <property type="molecule type" value="Genomic_DNA"/>
</dbReference>
<proteinExistence type="predicted"/>
<dbReference type="InterPro" id="IPR030395">
    <property type="entry name" value="GP_PDE_dom"/>
</dbReference>
<dbReference type="PANTHER" id="PTHR46211:SF14">
    <property type="entry name" value="GLYCEROPHOSPHODIESTER PHOSPHODIESTERASE"/>
    <property type="match status" value="1"/>
</dbReference>
<dbReference type="Pfam" id="PF03009">
    <property type="entry name" value="GDPD"/>
    <property type="match status" value="1"/>
</dbReference>
<dbReference type="GO" id="GO:0008081">
    <property type="term" value="F:phosphoric diester hydrolase activity"/>
    <property type="evidence" value="ECO:0007669"/>
    <property type="project" value="InterPro"/>
</dbReference>
<dbReference type="STRING" id="121821.GCA_001870675_00241"/>
<keyword evidence="3" id="KW-1185">Reference proteome</keyword>
<gene>
    <name evidence="2" type="ORF">LY56_01453</name>
</gene>
<dbReference type="PANTHER" id="PTHR46211">
    <property type="entry name" value="GLYCEROPHOSPHORYL DIESTER PHOSPHODIESTERASE"/>
    <property type="match status" value="1"/>
</dbReference>
<dbReference type="InterPro" id="IPR017946">
    <property type="entry name" value="PLC-like_Pdiesterase_TIM-brl"/>
</dbReference>
<evidence type="ECO:0000259" key="1">
    <source>
        <dbReference type="PROSITE" id="PS51704"/>
    </source>
</evidence>
<evidence type="ECO:0000313" key="2">
    <source>
        <dbReference type="EMBL" id="PZX45890.1"/>
    </source>
</evidence>
<dbReference type="Proteomes" id="UP000249364">
    <property type="component" value="Unassembled WGS sequence"/>
</dbReference>
<comment type="caution">
    <text evidence="2">The sequence shown here is derived from an EMBL/GenBank/DDBJ whole genome shotgun (WGS) entry which is preliminary data.</text>
</comment>
<dbReference type="SUPFAM" id="SSF51695">
    <property type="entry name" value="PLC-like phosphodiesterases"/>
    <property type="match status" value="1"/>
</dbReference>
<name>A0A2W7QIX8_9RHOB</name>
<dbReference type="AlphaFoldDB" id="A0A2W7QIX8"/>
<reference evidence="2 3" key="1">
    <citation type="submission" date="2018-06" db="EMBL/GenBank/DDBJ databases">
        <title>Genomic Encyclopedia of Archaeal and Bacterial Type Strains, Phase II (KMG-II): from individual species to whole genera.</title>
        <authorList>
            <person name="Goeker M."/>
        </authorList>
    </citation>
    <scope>NUCLEOTIDE SEQUENCE [LARGE SCALE GENOMIC DNA]</scope>
    <source>
        <strain evidence="2 3">DSM 13087</strain>
    </source>
</reference>
<dbReference type="GO" id="GO:0006629">
    <property type="term" value="P:lipid metabolic process"/>
    <property type="evidence" value="ECO:0007669"/>
    <property type="project" value="InterPro"/>
</dbReference>
<accession>A0A2W7QIX8</accession>
<dbReference type="RefSeq" id="WP_071468212.1">
    <property type="nucleotide sequence ID" value="NZ_MEHT01000001.1"/>
</dbReference>
<dbReference type="Gene3D" id="3.20.20.190">
    <property type="entry name" value="Phosphatidylinositol (PI) phosphodiesterase"/>
    <property type="match status" value="1"/>
</dbReference>
<evidence type="ECO:0000313" key="3">
    <source>
        <dbReference type="Proteomes" id="UP000249364"/>
    </source>
</evidence>
<feature type="domain" description="GP-PDE" evidence="1">
    <location>
        <begin position="12"/>
        <end position="298"/>
    </location>
</feature>
<dbReference type="PROSITE" id="PS51704">
    <property type="entry name" value="GP_PDE"/>
    <property type="match status" value="1"/>
</dbReference>